<accession>A0A0F9V1V7</accession>
<gene>
    <name evidence="2" type="ORF">LCGC14_0538310</name>
</gene>
<keyword evidence="1" id="KW-0812">Transmembrane</keyword>
<protein>
    <submittedName>
        <fullName evidence="2">Uncharacterized protein</fullName>
    </submittedName>
</protein>
<dbReference type="AlphaFoldDB" id="A0A0F9V1V7"/>
<evidence type="ECO:0000256" key="1">
    <source>
        <dbReference type="SAM" id="Phobius"/>
    </source>
</evidence>
<comment type="caution">
    <text evidence="2">The sequence shown here is derived from an EMBL/GenBank/DDBJ whole genome shotgun (WGS) entry which is preliminary data.</text>
</comment>
<sequence>MKNKITMSDLSLPLKIAVVTAILYLIAWVFDIVIWFFQPVF</sequence>
<organism evidence="2">
    <name type="scientific">marine sediment metagenome</name>
    <dbReference type="NCBI Taxonomy" id="412755"/>
    <lineage>
        <taxon>unclassified sequences</taxon>
        <taxon>metagenomes</taxon>
        <taxon>ecological metagenomes</taxon>
    </lineage>
</organism>
<name>A0A0F9V1V7_9ZZZZ</name>
<keyword evidence="1" id="KW-1133">Transmembrane helix</keyword>
<evidence type="ECO:0000313" key="2">
    <source>
        <dbReference type="EMBL" id="KKN59833.1"/>
    </source>
</evidence>
<dbReference type="EMBL" id="LAZR01000714">
    <property type="protein sequence ID" value="KKN59833.1"/>
    <property type="molecule type" value="Genomic_DNA"/>
</dbReference>
<keyword evidence="1" id="KW-0472">Membrane</keyword>
<feature type="transmembrane region" description="Helical" evidence="1">
    <location>
        <begin position="12"/>
        <end position="37"/>
    </location>
</feature>
<reference evidence="2" key="1">
    <citation type="journal article" date="2015" name="Nature">
        <title>Complex archaea that bridge the gap between prokaryotes and eukaryotes.</title>
        <authorList>
            <person name="Spang A."/>
            <person name="Saw J.H."/>
            <person name="Jorgensen S.L."/>
            <person name="Zaremba-Niedzwiedzka K."/>
            <person name="Martijn J."/>
            <person name="Lind A.E."/>
            <person name="van Eijk R."/>
            <person name="Schleper C."/>
            <person name="Guy L."/>
            <person name="Ettema T.J."/>
        </authorList>
    </citation>
    <scope>NUCLEOTIDE SEQUENCE</scope>
</reference>
<proteinExistence type="predicted"/>